<gene>
    <name evidence="1" type="ORF">CK203_073954</name>
</gene>
<dbReference type="Proteomes" id="UP000288805">
    <property type="component" value="Unassembled WGS sequence"/>
</dbReference>
<dbReference type="AlphaFoldDB" id="A0A438DPZ3"/>
<accession>A0A438DPZ3</accession>
<evidence type="ECO:0000313" key="1">
    <source>
        <dbReference type="EMBL" id="RVW37513.1"/>
    </source>
</evidence>
<protein>
    <submittedName>
        <fullName evidence="1">Uncharacterized protein</fullName>
    </submittedName>
</protein>
<proteinExistence type="predicted"/>
<comment type="caution">
    <text evidence="1">The sequence shown here is derived from an EMBL/GenBank/DDBJ whole genome shotgun (WGS) entry which is preliminary data.</text>
</comment>
<dbReference type="EMBL" id="QGNW01001534">
    <property type="protein sequence ID" value="RVW37513.1"/>
    <property type="molecule type" value="Genomic_DNA"/>
</dbReference>
<evidence type="ECO:0000313" key="2">
    <source>
        <dbReference type="Proteomes" id="UP000288805"/>
    </source>
</evidence>
<organism evidence="1 2">
    <name type="scientific">Vitis vinifera</name>
    <name type="common">Grape</name>
    <dbReference type="NCBI Taxonomy" id="29760"/>
    <lineage>
        <taxon>Eukaryota</taxon>
        <taxon>Viridiplantae</taxon>
        <taxon>Streptophyta</taxon>
        <taxon>Embryophyta</taxon>
        <taxon>Tracheophyta</taxon>
        <taxon>Spermatophyta</taxon>
        <taxon>Magnoliopsida</taxon>
        <taxon>eudicotyledons</taxon>
        <taxon>Gunneridae</taxon>
        <taxon>Pentapetalae</taxon>
        <taxon>rosids</taxon>
        <taxon>Vitales</taxon>
        <taxon>Vitaceae</taxon>
        <taxon>Viteae</taxon>
        <taxon>Vitis</taxon>
    </lineage>
</organism>
<sequence>MAKSHTADQIIESDLDHSHQRWHHSHLTCSMCLESVGHVITLAIMTSFLDSKASLVYEVP</sequence>
<reference evidence="1 2" key="1">
    <citation type="journal article" date="2018" name="PLoS Genet.">
        <title>Population sequencing reveals clonal diversity and ancestral inbreeding in the grapevine cultivar Chardonnay.</title>
        <authorList>
            <person name="Roach M.J."/>
            <person name="Johnson D.L."/>
            <person name="Bohlmann J."/>
            <person name="van Vuuren H.J."/>
            <person name="Jones S.J."/>
            <person name="Pretorius I.S."/>
            <person name="Schmidt S.A."/>
            <person name="Borneman A.R."/>
        </authorList>
    </citation>
    <scope>NUCLEOTIDE SEQUENCE [LARGE SCALE GENOMIC DNA]</scope>
    <source>
        <strain evidence="2">cv. Chardonnay</strain>
        <tissue evidence="1">Leaf</tissue>
    </source>
</reference>
<name>A0A438DPZ3_VITVI</name>